<keyword evidence="3" id="KW-1185">Reference proteome</keyword>
<dbReference type="AlphaFoldDB" id="A0A8B9BZY6"/>
<feature type="region of interest" description="Disordered" evidence="1">
    <location>
        <begin position="115"/>
        <end position="144"/>
    </location>
</feature>
<accession>A0A8B9BZY6</accession>
<sequence length="171" mass="18660">DHLLRCTFCHGFLFAMGFYFWVGRGELQQRAPGRLRAAGGQGRAGSCRSPSRGRHYKMRRSLVRPFPLSPSRRGAFPWLRGRGAGSLHLLHAVLAWAGGPIPTAGSLQEAPCPWLRAPRSPSPRGELPAQQDRPAPVIPAASQGSALVCKGRHREERCPGGVLRQGWRGAQ</sequence>
<reference evidence="2" key="1">
    <citation type="submission" date="2025-08" db="UniProtKB">
        <authorList>
            <consortium name="Ensembl"/>
        </authorList>
    </citation>
    <scope>IDENTIFICATION</scope>
</reference>
<dbReference type="Ensembl" id="ENSABRT00000017642.1">
    <property type="protein sequence ID" value="ENSABRP00000012302.1"/>
    <property type="gene ID" value="ENSABRG00000011035.1"/>
</dbReference>
<protein>
    <submittedName>
        <fullName evidence="2">Uncharacterized protein</fullName>
    </submittedName>
</protein>
<organism evidence="2 3">
    <name type="scientific">Anser brachyrhynchus</name>
    <name type="common">Pink-footed goose</name>
    <dbReference type="NCBI Taxonomy" id="132585"/>
    <lineage>
        <taxon>Eukaryota</taxon>
        <taxon>Metazoa</taxon>
        <taxon>Chordata</taxon>
        <taxon>Craniata</taxon>
        <taxon>Vertebrata</taxon>
        <taxon>Euteleostomi</taxon>
        <taxon>Archelosauria</taxon>
        <taxon>Archosauria</taxon>
        <taxon>Dinosauria</taxon>
        <taxon>Saurischia</taxon>
        <taxon>Theropoda</taxon>
        <taxon>Coelurosauria</taxon>
        <taxon>Aves</taxon>
        <taxon>Neognathae</taxon>
        <taxon>Galloanserae</taxon>
        <taxon>Anseriformes</taxon>
        <taxon>Anatidae</taxon>
        <taxon>Anserinae</taxon>
        <taxon>Anser</taxon>
    </lineage>
</organism>
<dbReference type="Proteomes" id="UP000694426">
    <property type="component" value="Unplaced"/>
</dbReference>
<evidence type="ECO:0000313" key="3">
    <source>
        <dbReference type="Proteomes" id="UP000694426"/>
    </source>
</evidence>
<evidence type="ECO:0000256" key="1">
    <source>
        <dbReference type="SAM" id="MobiDB-lite"/>
    </source>
</evidence>
<name>A0A8B9BZY6_9AVES</name>
<evidence type="ECO:0000313" key="2">
    <source>
        <dbReference type="Ensembl" id="ENSABRP00000012302.1"/>
    </source>
</evidence>
<proteinExistence type="predicted"/>
<reference evidence="2" key="2">
    <citation type="submission" date="2025-09" db="UniProtKB">
        <authorList>
            <consortium name="Ensembl"/>
        </authorList>
    </citation>
    <scope>IDENTIFICATION</scope>
</reference>